<dbReference type="PANTHER" id="PTHR32552:SF81">
    <property type="entry name" value="TONB-DEPENDENT OUTER MEMBRANE RECEPTOR"/>
    <property type="match status" value="1"/>
</dbReference>
<evidence type="ECO:0000256" key="8">
    <source>
        <dbReference type="ARBA" id="ARBA00023065"/>
    </source>
</evidence>
<keyword evidence="6 15" id="KW-0732">Signal</keyword>
<proteinExistence type="inferred from homology"/>
<dbReference type="RefSeq" id="WP_254101313.1">
    <property type="nucleotide sequence ID" value="NZ_JANATA010000017.1"/>
</dbReference>
<evidence type="ECO:0000256" key="13">
    <source>
        <dbReference type="PROSITE-ProRule" id="PRU10143"/>
    </source>
</evidence>
<keyword evidence="19" id="KW-1185">Reference proteome</keyword>
<dbReference type="Pfam" id="PF00593">
    <property type="entry name" value="TonB_dep_Rec_b-barrel"/>
    <property type="match status" value="1"/>
</dbReference>
<dbReference type="GO" id="GO:0006826">
    <property type="term" value="P:iron ion transport"/>
    <property type="evidence" value="ECO:0007669"/>
    <property type="project" value="UniProtKB-KW"/>
</dbReference>
<keyword evidence="9 13" id="KW-0798">TonB box</keyword>
<evidence type="ECO:0000256" key="14">
    <source>
        <dbReference type="RuleBase" id="RU003357"/>
    </source>
</evidence>
<feature type="domain" description="TonB-dependent receptor-like beta-barrel" evidence="16">
    <location>
        <begin position="354"/>
        <end position="789"/>
    </location>
</feature>
<keyword evidence="18" id="KW-0675">Receptor</keyword>
<evidence type="ECO:0000256" key="12">
    <source>
        <dbReference type="PROSITE-ProRule" id="PRU01360"/>
    </source>
</evidence>
<dbReference type="Gene3D" id="2.40.170.20">
    <property type="entry name" value="TonB-dependent receptor, beta-barrel domain"/>
    <property type="match status" value="1"/>
</dbReference>
<evidence type="ECO:0000256" key="7">
    <source>
        <dbReference type="ARBA" id="ARBA00023004"/>
    </source>
</evidence>
<comment type="caution">
    <text evidence="18">The sequence shown here is derived from an EMBL/GenBank/DDBJ whole genome shotgun (WGS) entry which is preliminary data.</text>
</comment>
<keyword evidence="11 12" id="KW-0998">Cell outer membrane</keyword>
<dbReference type="SUPFAM" id="SSF56935">
    <property type="entry name" value="Porins"/>
    <property type="match status" value="1"/>
</dbReference>
<dbReference type="Pfam" id="PF07715">
    <property type="entry name" value="Plug"/>
    <property type="match status" value="1"/>
</dbReference>
<dbReference type="PROSITE" id="PS00430">
    <property type="entry name" value="TONB_DEPENDENT_REC_1"/>
    <property type="match status" value="1"/>
</dbReference>
<dbReference type="InterPro" id="IPR037066">
    <property type="entry name" value="Plug_dom_sf"/>
</dbReference>
<keyword evidence="7" id="KW-0408">Iron</keyword>
<reference evidence="18" key="1">
    <citation type="submission" date="2022-07" db="EMBL/GenBank/DDBJ databases">
        <title>Characterization of the Novel Bacterium Alteromonas immobilis LMIT006 and Alteromonas gregis LMIT007.</title>
        <authorList>
            <person name="Lin X."/>
        </authorList>
    </citation>
    <scope>NUCLEOTIDE SEQUENCE</scope>
    <source>
        <strain evidence="18">LMIT007</strain>
    </source>
</reference>
<evidence type="ECO:0000256" key="11">
    <source>
        <dbReference type="ARBA" id="ARBA00023237"/>
    </source>
</evidence>
<keyword evidence="5 12" id="KW-0812">Transmembrane</keyword>
<evidence type="ECO:0000256" key="5">
    <source>
        <dbReference type="ARBA" id="ARBA00022692"/>
    </source>
</evidence>
<feature type="domain" description="TonB-dependent receptor plug" evidence="17">
    <location>
        <begin position="56"/>
        <end position="170"/>
    </location>
</feature>
<evidence type="ECO:0000256" key="4">
    <source>
        <dbReference type="ARBA" id="ARBA00022496"/>
    </source>
</evidence>
<name>A0AA41X2M6_9ALTE</name>
<dbReference type="PANTHER" id="PTHR32552">
    <property type="entry name" value="FERRICHROME IRON RECEPTOR-RELATED"/>
    <property type="match status" value="1"/>
</dbReference>
<comment type="similarity">
    <text evidence="12 14">Belongs to the TonB-dependent receptor family.</text>
</comment>
<dbReference type="Gene3D" id="2.170.130.10">
    <property type="entry name" value="TonB-dependent receptor, plug domain"/>
    <property type="match status" value="1"/>
</dbReference>
<sequence>MKHIKGNHKLPQRSKITLAVCSALALSSASAFANTAVDQAKIETIEVTATKRTQNIQETPVAVQAMSGKQLKEQNISNFDDFARYAPNITLGGRGPGQADVFIRGMAIQPITVMLSGAQGTMPNVALYIDEQPVTAPGRNLDLYATDLERIEVLPGPQGTLFGASSQAGTIRYITNKPSLGGFEAGFSTKLENTKHGEMSTSAEGFVNIPLTDDLAFRATMYSVNRGGYIDNVAGSFTLDPAINPQSSVDLGPDASYEAVTNQALVEDDFNDSFYQGGRFGLKYFINDSWSLLLQHTTQSLGADGVFDYDPEVGDLAVSRYFPDALRDDVNLTSWVLEGEVNDLDIVYAGAFLDREVEQSIDYTGYNNSGGFIAYYTCTYTNPDYVVNYNIDPQFITENRECKDPTKGFQTQQQHNRMTHELRVSADPTERLSITAGIYMDSTKIETLDDWIYPAVKELGFAPNAPIAAAVSISDATRPADVAFFNDITRTEDQIAVFSEATYAISDKLKATLGLRWYDLETDFEGSSNFADGIFQGSVNTDRGRDYDASGGHTTEPLQEDGVIPKFSIAYQATNRIMYYATYSEGFRPGGFNRGGGVASRNPDFPMVGTTYGTDDVTNYEFGWKTLLLDQNLRFNGNAYFIEWDNMQTSRFDPQNVSILTFIENAASSEIRGIETDLEYIATDNLTLYGAFSFNDTELTEVNAQVIEMAPIGSTLPVTPKTQGNIRARYDWSNAGFDFDWQVAMQFAAKSYSSIVAEERFAQDSYSLFNASVGAEKDGWRVRLYVDNVTDERATLFINNQDDISRISTNRPRTIGMSVNYTYY</sequence>
<comment type="subcellular location">
    <subcellularLocation>
        <location evidence="1 12">Cell outer membrane</location>
        <topology evidence="1 12">Multi-pass membrane protein</topology>
    </subcellularLocation>
</comment>
<evidence type="ECO:0000256" key="1">
    <source>
        <dbReference type="ARBA" id="ARBA00004571"/>
    </source>
</evidence>
<keyword evidence="3 12" id="KW-1134">Transmembrane beta strand</keyword>
<evidence type="ECO:0000256" key="15">
    <source>
        <dbReference type="SAM" id="SignalP"/>
    </source>
</evidence>
<dbReference type="InterPro" id="IPR036942">
    <property type="entry name" value="Beta-barrel_TonB_sf"/>
</dbReference>
<keyword evidence="4" id="KW-0410">Iron transport</keyword>
<dbReference type="Proteomes" id="UP001165413">
    <property type="component" value="Unassembled WGS sequence"/>
</dbReference>
<evidence type="ECO:0000259" key="17">
    <source>
        <dbReference type="Pfam" id="PF07715"/>
    </source>
</evidence>
<evidence type="ECO:0000256" key="9">
    <source>
        <dbReference type="ARBA" id="ARBA00023077"/>
    </source>
</evidence>
<evidence type="ECO:0000256" key="3">
    <source>
        <dbReference type="ARBA" id="ARBA00022452"/>
    </source>
</evidence>
<dbReference type="PROSITE" id="PS52016">
    <property type="entry name" value="TONB_DEPENDENT_REC_3"/>
    <property type="match status" value="1"/>
</dbReference>
<feature type="short sequence motif" description="TonB box" evidence="13">
    <location>
        <begin position="44"/>
        <end position="50"/>
    </location>
</feature>
<feature type="chain" id="PRO_5041296495" evidence="15">
    <location>
        <begin position="34"/>
        <end position="824"/>
    </location>
</feature>
<evidence type="ECO:0000256" key="6">
    <source>
        <dbReference type="ARBA" id="ARBA00022729"/>
    </source>
</evidence>
<dbReference type="EMBL" id="JANATA010000017">
    <property type="protein sequence ID" value="MCP3429226.1"/>
    <property type="molecule type" value="Genomic_DNA"/>
</dbReference>
<dbReference type="GO" id="GO:0009279">
    <property type="term" value="C:cell outer membrane"/>
    <property type="evidence" value="ECO:0007669"/>
    <property type="project" value="UniProtKB-SubCell"/>
</dbReference>
<organism evidence="18 19">
    <name type="scientific">Opacimonas viscosa</name>
    <dbReference type="NCBI Taxonomy" id="2961944"/>
    <lineage>
        <taxon>Bacteria</taxon>
        <taxon>Pseudomonadati</taxon>
        <taxon>Pseudomonadota</taxon>
        <taxon>Gammaproteobacteria</taxon>
        <taxon>Alteromonadales</taxon>
        <taxon>Alteromonadaceae</taxon>
        <taxon>Opacimonas</taxon>
    </lineage>
</organism>
<dbReference type="InterPro" id="IPR000531">
    <property type="entry name" value="Beta-barrel_TonB"/>
</dbReference>
<feature type="signal peptide" evidence="15">
    <location>
        <begin position="1"/>
        <end position="33"/>
    </location>
</feature>
<evidence type="ECO:0000256" key="2">
    <source>
        <dbReference type="ARBA" id="ARBA00022448"/>
    </source>
</evidence>
<dbReference type="InterPro" id="IPR012910">
    <property type="entry name" value="Plug_dom"/>
</dbReference>
<keyword evidence="8" id="KW-0406">Ion transport</keyword>
<accession>A0AA41X2M6</accession>
<dbReference type="InterPro" id="IPR039426">
    <property type="entry name" value="TonB-dep_rcpt-like"/>
</dbReference>
<evidence type="ECO:0000259" key="16">
    <source>
        <dbReference type="Pfam" id="PF00593"/>
    </source>
</evidence>
<gene>
    <name evidence="18" type="ORF">NLF92_09750</name>
</gene>
<evidence type="ECO:0000313" key="18">
    <source>
        <dbReference type="EMBL" id="MCP3429226.1"/>
    </source>
</evidence>
<dbReference type="AlphaFoldDB" id="A0AA41X2M6"/>
<protein>
    <submittedName>
        <fullName evidence="18">TonB-dependent receptor</fullName>
    </submittedName>
</protein>
<keyword evidence="2 12" id="KW-0813">Transport</keyword>
<keyword evidence="10 12" id="KW-0472">Membrane</keyword>
<evidence type="ECO:0000256" key="10">
    <source>
        <dbReference type="ARBA" id="ARBA00023136"/>
    </source>
</evidence>
<dbReference type="InterPro" id="IPR010916">
    <property type="entry name" value="TonB_box_CS"/>
</dbReference>
<evidence type="ECO:0000313" key="19">
    <source>
        <dbReference type="Proteomes" id="UP001165413"/>
    </source>
</evidence>